<evidence type="ECO:0000313" key="2">
    <source>
        <dbReference type="EMBL" id="GGE74387.1"/>
    </source>
</evidence>
<dbReference type="AlphaFoldDB" id="A0A917AVW5"/>
<proteinExistence type="predicted"/>
<dbReference type="EMBL" id="BMFK01000002">
    <property type="protein sequence ID" value="GGE74387.1"/>
    <property type="molecule type" value="Genomic_DNA"/>
</dbReference>
<evidence type="ECO:0000313" key="3">
    <source>
        <dbReference type="Proteomes" id="UP000605259"/>
    </source>
</evidence>
<organism evidence="2 3">
    <name type="scientific">Priestia taiwanensis</name>
    <dbReference type="NCBI Taxonomy" id="1347902"/>
    <lineage>
        <taxon>Bacteria</taxon>
        <taxon>Bacillati</taxon>
        <taxon>Bacillota</taxon>
        <taxon>Bacilli</taxon>
        <taxon>Bacillales</taxon>
        <taxon>Bacillaceae</taxon>
        <taxon>Priestia</taxon>
    </lineage>
</organism>
<sequence length="68" mass="7931">MQHQEFLASLDMHPHPQKSLLFFAYFFILHPFGDSFLLEKIFVDIFTLTAYVLLITNLIPSLFGKTKV</sequence>
<keyword evidence="1" id="KW-0472">Membrane</keyword>
<name>A0A917AVW5_9BACI</name>
<keyword evidence="1" id="KW-1133">Transmembrane helix</keyword>
<feature type="transmembrane region" description="Helical" evidence="1">
    <location>
        <begin position="45"/>
        <end position="63"/>
    </location>
</feature>
<keyword evidence="1" id="KW-0812">Transmembrane</keyword>
<reference evidence="2" key="1">
    <citation type="journal article" date="2014" name="Int. J. Syst. Evol. Microbiol.">
        <title>Complete genome sequence of Corynebacterium casei LMG S-19264T (=DSM 44701T), isolated from a smear-ripened cheese.</title>
        <authorList>
            <consortium name="US DOE Joint Genome Institute (JGI-PGF)"/>
            <person name="Walter F."/>
            <person name="Albersmeier A."/>
            <person name="Kalinowski J."/>
            <person name="Ruckert C."/>
        </authorList>
    </citation>
    <scope>NUCLEOTIDE SEQUENCE</scope>
    <source>
        <strain evidence="2">CGMCC 1.12698</strain>
    </source>
</reference>
<evidence type="ECO:0000256" key="1">
    <source>
        <dbReference type="SAM" id="Phobius"/>
    </source>
</evidence>
<accession>A0A917AVW5</accession>
<gene>
    <name evidence="2" type="ORF">GCM10007140_25280</name>
</gene>
<feature type="transmembrane region" description="Helical" evidence="1">
    <location>
        <begin position="20"/>
        <end position="38"/>
    </location>
</feature>
<protein>
    <submittedName>
        <fullName evidence="2">Uncharacterized protein</fullName>
    </submittedName>
</protein>
<comment type="caution">
    <text evidence="2">The sequence shown here is derived from an EMBL/GenBank/DDBJ whole genome shotgun (WGS) entry which is preliminary data.</text>
</comment>
<keyword evidence="3" id="KW-1185">Reference proteome</keyword>
<dbReference type="Proteomes" id="UP000605259">
    <property type="component" value="Unassembled WGS sequence"/>
</dbReference>
<reference evidence="2" key="2">
    <citation type="submission" date="2020-09" db="EMBL/GenBank/DDBJ databases">
        <authorList>
            <person name="Sun Q."/>
            <person name="Zhou Y."/>
        </authorList>
    </citation>
    <scope>NUCLEOTIDE SEQUENCE</scope>
    <source>
        <strain evidence="2">CGMCC 1.12698</strain>
    </source>
</reference>